<keyword evidence="7" id="KW-1185">Reference proteome</keyword>
<keyword evidence="3" id="KW-0106">Calcium</keyword>
<dbReference type="STRING" id="312017.Q22GD1"/>
<dbReference type="PROSITE" id="PS00018">
    <property type="entry name" value="EF_HAND_1"/>
    <property type="match status" value="2"/>
</dbReference>
<dbReference type="EMBL" id="GG662460">
    <property type="protein sequence ID" value="EAR84400.3"/>
    <property type="molecule type" value="Genomic_DNA"/>
</dbReference>
<accession>Q22GD1</accession>
<evidence type="ECO:0000313" key="6">
    <source>
        <dbReference type="EMBL" id="EAR84400.3"/>
    </source>
</evidence>
<evidence type="ECO:0000256" key="1">
    <source>
        <dbReference type="ARBA" id="ARBA00022723"/>
    </source>
</evidence>
<evidence type="ECO:0000259" key="5">
    <source>
        <dbReference type="PROSITE" id="PS50222"/>
    </source>
</evidence>
<organism evidence="6 7">
    <name type="scientific">Tetrahymena thermophila (strain SB210)</name>
    <dbReference type="NCBI Taxonomy" id="312017"/>
    <lineage>
        <taxon>Eukaryota</taxon>
        <taxon>Sar</taxon>
        <taxon>Alveolata</taxon>
        <taxon>Ciliophora</taxon>
        <taxon>Intramacronucleata</taxon>
        <taxon>Oligohymenophorea</taxon>
        <taxon>Hymenostomatida</taxon>
        <taxon>Tetrahymenina</taxon>
        <taxon>Tetrahymenidae</taxon>
        <taxon>Tetrahymena</taxon>
    </lineage>
</organism>
<feature type="domain" description="EF-hand" evidence="5">
    <location>
        <begin position="418"/>
        <end position="453"/>
    </location>
</feature>
<dbReference type="HOGENOM" id="CLU_401446_0_0_1"/>
<dbReference type="SMART" id="SM00054">
    <property type="entry name" value="EFh"/>
    <property type="match status" value="6"/>
</dbReference>
<dbReference type="KEGG" id="tet:TTHERM_00703920"/>
<evidence type="ECO:0000256" key="3">
    <source>
        <dbReference type="ARBA" id="ARBA00022837"/>
    </source>
</evidence>
<gene>
    <name evidence="6" type="ORF">TTHERM_00703920</name>
</gene>
<dbReference type="Proteomes" id="UP000009168">
    <property type="component" value="Unassembled WGS sequence"/>
</dbReference>
<protein>
    <submittedName>
        <fullName evidence="6">EF-hand pair protein</fullName>
    </submittedName>
</protein>
<feature type="domain" description="EF-hand" evidence="5">
    <location>
        <begin position="382"/>
        <end position="417"/>
    </location>
</feature>
<dbReference type="CDD" id="cd00051">
    <property type="entry name" value="EFh"/>
    <property type="match status" value="3"/>
</dbReference>
<keyword evidence="2" id="KW-0677">Repeat</keyword>
<evidence type="ECO:0000313" key="7">
    <source>
        <dbReference type="Proteomes" id="UP000009168"/>
    </source>
</evidence>
<sequence>MLQYRTLNRLSNLIQAVAEGEQKTEVIRQVLAEQRHFEPQSAFRRLDQTKTGQLSATDLIDFLEQNKILVSHKEAIQLLRILDLNGDGRVTYADFAESILPQEDARLKQIANLREGYYLEDGESLPYEAEWSLARVLEQEVKNYRNIESLKDILCSSYDFNKLDLFNAIDDVRTGSLTISAVDEFMRSQGKVLSQDQLLAFFRRVSNTNVISYPQFVEIITPVEPSPSYIANSSRLGSSSRGFRQSNLNRSIYNTPSRLTSSKAFQDAEKDIGYQDYLARSASLEKLRNSHYSPARRSNYGSPVRYTTQQRSPYHTPSKDLALTQSMYGSASKGFHQTATSNLNISKSPMRGNEEEHLVRALKEQIVLDRDVEELKNQLSFRHDFNAEDAFRIFDKKARGYISKFEFELSLNDIGIYPTKDELHLFYKRYDRDNDGLLKFSDFSELVTPASIEYAALSKSRVPNYLNPDDGLINFSLETRRLYKKLLNKIFQAEIEAEYIRQKLSRRPLFSLYDAFLAIDNLENGFITLNDFKAILQDYGIFVSTNDLQTLIKRYDKNQDNRVTFPEFMNELTPKSPVKQF</sequence>
<dbReference type="GeneID" id="7830310"/>
<dbReference type="OrthoDB" id="311026at2759"/>
<dbReference type="RefSeq" id="XP_001032063.3">
    <property type="nucleotide sequence ID" value="XM_001032063.3"/>
</dbReference>
<dbReference type="GO" id="GO:0005509">
    <property type="term" value="F:calcium ion binding"/>
    <property type="evidence" value="ECO:0007669"/>
    <property type="project" value="InterPro"/>
</dbReference>
<dbReference type="InParanoid" id="Q22GD1"/>
<evidence type="ECO:0000256" key="2">
    <source>
        <dbReference type="ARBA" id="ARBA00022737"/>
    </source>
</evidence>
<feature type="domain" description="EF-hand" evidence="5">
    <location>
        <begin position="543"/>
        <end position="578"/>
    </location>
</feature>
<dbReference type="InterPro" id="IPR051581">
    <property type="entry name" value="Ca-bind"/>
</dbReference>
<feature type="compositionally biased region" description="Polar residues" evidence="4">
    <location>
        <begin position="299"/>
        <end position="315"/>
    </location>
</feature>
<dbReference type="Gene3D" id="1.10.238.10">
    <property type="entry name" value="EF-hand"/>
    <property type="match status" value="4"/>
</dbReference>
<dbReference type="AlphaFoldDB" id="Q22GD1"/>
<dbReference type="SUPFAM" id="SSF47473">
    <property type="entry name" value="EF-hand"/>
    <property type="match status" value="2"/>
</dbReference>
<dbReference type="InterPro" id="IPR011992">
    <property type="entry name" value="EF-hand-dom_pair"/>
</dbReference>
<dbReference type="Pfam" id="PF13499">
    <property type="entry name" value="EF-hand_7"/>
    <property type="match status" value="2"/>
</dbReference>
<dbReference type="PROSITE" id="PS50222">
    <property type="entry name" value="EF_HAND_2"/>
    <property type="match status" value="5"/>
</dbReference>
<dbReference type="PANTHER" id="PTHR34524:SF6">
    <property type="entry name" value="CALCYPHOSINE LIKE"/>
    <property type="match status" value="1"/>
</dbReference>
<keyword evidence="1" id="KW-0479">Metal-binding</keyword>
<evidence type="ECO:0000256" key="4">
    <source>
        <dbReference type="SAM" id="MobiDB-lite"/>
    </source>
</evidence>
<feature type="domain" description="EF-hand" evidence="5">
    <location>
        <begin position="34"/>
        <end position="69"/>
    </location>
</feature>
<reference evidence="7" key="1">
    <citation type="journal article" date="2006" name="PLoS Biol.">
        <title>Macronuclear genome sequence of the ciliate Tetrahymena thermophila, a model eukaryote.</title>
        <authorList>
            <person name="Eisen J.A."/>
            <person name="Coyne R.S."/>
            <person name="Wu M."/>
            <person name="Wu D."/>
            <person name="Thiagarajan M."/>
            <person name="Wortman J.R."/>
            <person name="Badger J.H."/>
            <person name="Ren Q."/>
            <person name="Amedeo P."/>
            <person name="Jones K.M."/>
            <person name="Tallon L.J."/>
            <person name="Delcher A.L."/>
            <person name="Salzberg S.L."/>
            <person name="Silva J.C."/>
            <person name="Haas B.J."/>
            <person name="Majoros W.H."/>
            <person name="Farzad M."/>
            <person name="Carlton J.M."/>
            <person name="Smith R.K. Jr."/>
            <person name="Garg J."/>
            <person name="Pearlman R.E."/>
            <person name="Karrer K.M."/>
            <person name="Sun L."/>
            <person name="Manning G."/>
            <person name="Elde N.C."/>
            <person name="Turkewitz A.P."/>
            <person name="Asai D.J."/>
            <person name="Wilkes D.E."/>
            <person name="Wang Y."/>
            <person name="Cai H."/>
            <person name="Collins K."/>
            <person name="Stewart B.A."/>
            <person name="Lee S.R."/>
            <person name="Wilamowska K."/>
            <person name="Weinberg Z."/>
            <person name="Ruzzo W.L."/>
            <person name="Wloga D."/>
            <person name="Gaertig J."/>
            <person name="Frankel J."/>
            <person name="Tsao C.-C."/>
            <person name="Gorovsky M.A."/>
            <person name="Keeling P.J."/>
            <person name="Waller R.F."/>
            <person name="Patron N.J."/>
            <person name="Cherry J.M."/>
            <person name="Stover N.A."/>
            <person name="Krieger C.J."/>
            <person name="del Toro C."/>
            <person name="Ryder H.F."/>
            <person name="Williamson S.C."/>
            <person name="Barbeau R.A."/>
            <person name="Hamilton E.P."/>
            <person name="Orias E."/>
        </authorList>
    </citation>
    <scope>NUCLEOTIDE SEQUENCE [LARGE SCALE GENOMIC DNA]</scope>
    <source>
        <strain evidence="7">SB210</strain>
    </source>
</reference>
<dbReference type="InterPro" id="IPR018247">
    <property type="entry name" value="EF_Hand_1_Ca_BS"/>
</dbReference>
<proteinExistence type="predicted"/>
<dbReference type="eggNOG" id="KOG0027">
    <property type="taxonomic scope" value="Eukaryota"/>
</dbReference>
<feature type="region of interest" description="Disordered" evidence="4">
    <location>
        <begin position="292"/>
        <end position="316"/>
    </location>
</feature>
<dbReference type="PANTHER" id="PTHR34524">
    <property type="entry name" value="CALCYPHOSIN"/>
    <property type="match status" value="1"/>
</dbReference>
<dbReference type="InterPro" id="IPR002048">
    <property type="entry name" value="EF_hand_dom"/>
</dbReference>
<feature type="domain" description="EF-hand" evidence="5">
    <location>
        <begin position="70"/>
        <end position="105"/>
    </location>
</feature>
<name>Q22GD1_TETTS</name>